<dbReference type="Proteomes" id="UP000024635">
    <property type="component" value="Unassembled WGS sequence"/>
</dbReference>
<evidence type="ECO:0000313" key="2">
    <source>
        <dbReference type="EMBL" id="EYC41618.1"/>
    </source>
</evidence>
<reference evidence="3" key="1">
    <citation type="journal article" date="2015" name="Nat. Genet.">
        <title>The genome and transcriptome of the zoonotic hookworm Ancylostoma ceylanicum identify infection-specific gene families.</title>
        <authorList>
            <person name="Schwarz E.M."/>
            <person name="Hu Y."/>
            <person name="Antoshechkin I."/>
            <person name="Miller M.M."/>
            <person name="Sternberg P.W."/>
            <person name="Aroian R.V."/>
        </authorList>
    </citation>
    <scope>NUCLEOTIDE SEQUENCE</scope>
    <source>
        <strain evidence="3">HY135</strain>
    </source>
</reference>
<dbReference type="AlphaFoldDB" id="A0A016WRJ6"/>
<sequence>MQCSILFSLLSLSAMSIFADITEAFYLPPPPGYGYGYGPGPFPPVPPPGYGYGYGYGYPCKKREAGFEEMPKDTERVVMPTLNE</sequence>
<feature type="chain" id="PRO_5001494950" evidence="1">
    <location>
        <begin position="25"/>
        <end position="84"/>
    </location>
</feature>
<comment type="caution">
    <text evidence="2">The sequence shown here is derived from an EMBL/GenBank/DDBJ whole genome shotgun (WGS) entry which is preliminary data.</text>
</comment>
<gene>
    <name evidence="2" type="primary">Acey_s0562.g3497</name>
    <name evidence="2" type="ORF">Y032_0562g3497</name>
</gene>
<accession>A0A016WRJ6</accession>
<dbReference type="EMBL" id="JARK01000162">
    <property type="protein sequence ID" value="EYC41618.1"/>
    <property type="molecule type" value="Genomic_DNA"/>
</dbReference>
<protein>
    <submittedName>
        <fullName evidence="2">Uncharacterized protein</fullName>
    </submittedName>
</protein>
<proteinExistence type="predicted"/>
<keyword evidence="3" id="KW-1185">Reference proteome</keyword>
<keyword evidence="1" id="KW-0732">Signal</keyword>
<organism evidence="2 3">
    <name type="scientific">Ancylostoma ceylanicum</name>
    <dbReference type="NCBI Taxonomy" id="53326"/>
    <lineage>
        <taxon>Eukaryota</taxon>
        <taxon>Metazoa</taxon>
        <taxon>Ecdysozoa</taxon>
        <taxon>Nematoda</taxon>
        <taxon>Chromadorea</taxon>
        <taxon>Rhabditida</taxon>
        <taxon>Rhabditina</taxon>
        <taxon>Rhabditomorpha</taxon>
        <taxon>Strongyloidea</taxon>
        <taxon>Ancylostomatidae</taxon>
        <taxon>Ancylostomatinae</taxon>
        <taxon>Ancylostoma</taxon>
    </lineage>
</organism>
<name>A0A016WRJ6_9BILA</name>
<evidence type="ECO:0000256" key="1">
    <source>
        <dbReference type="SAM" id="SignalP"/>
    </source>
</evidence>
<evidence type="ECO:0000313" key="3">
    <source>
        <dbReference type="Proteomes" id="UP000024635"/>
    </source>
</evidence>
<feature type="signal peptide" evidence="1">
    <location>
        <begin position="1"/>
        <end position="24"/>
    </location>
</feature>